<dbReference type="AlphaFoldDB" id="A0A9W9TLB4"/>
<dbReference type="EMBL" id="JAPQKT010000006">
    <property type="protein sequence ID" value="KAJ5226923.1"/>
    <property type="molecule type" value="Genomic_DNA"/>
</dbReference>
<reference evidence="1" key="1">
    <citation type="submission" date="2022-11" db="EMBL/GenBank/DDBJ databases">
        <authorList>
            <person name="Petersen C."/>
        </authorList>
    </citation>
    <scope>NUCLEOTIDE SEQUENCE</scope>
    <source>
        <strain evidence="1">IBT 23319</strain>
    </source>
</reference>
<dbReference type="Proteomes" id="UP001147733">
    <property type="component" value="Unassembled WGS sequence"/>
</dbReference>
<accession>A0A9W9TLB4</accession>
<dbReference type="GeneID" id="81385014"/>
<sequence>MSVYDLYFAFGKPGTYLLDHTKDCCEQRLPKSYYGWVDDHPILTVKSLAANANDTIFMAWEGTDDQDWGATDYPVLYEFIQQEGLEKCRVAFGPEPGDFVALVPETGNADEQNTALLVKMVHEILSETSQGDVVFVALNPYRRNEFFIALADGIVHIRASALAERHVLDVLRDYSNIQVRTSSVTRRKQSLASKLGFSSSQDETKEFTKFIMKEVAGGIISTAIAATFSCTVM</sequence>
<gene>
    <name evidence="1" type="ORF">N7469_006929</name>
</gene>
<proteinExistence type="predicted"/>
<name>A0A9W9TLB4_PENCI</name>
<evidence type="ECO:0000313" key="1">
    <source>
        <dbReference type="EMBL" id="KAJ5226923.1"/>
    </source>
</evidence>
<keyword evidence="2" id="KW-1185">Reference proteome</keyword>
<organism evidence="1 2">
    <name type="scientific">Penicillium citrinum</name>
    <dbReference type="NCBI Taxonomy" id="5077"/>
    <lineage>
        <taxon>Eukaryota</taxon>
        <taxon>Fungi</taxon>
        <taxon>Dikarya</taxon>
        <taxon>Ascomycota</taxon>
        <taxon>Pezizomycotina</taxon>
        <taxon>Eurotiomycetes</taxon>
        <taxon>Eurotiomycetidae</taxon>
        <taxon>Eurotiales</taxon>
        <taxon>Aspergillaceae</taxon>
        <taxon>Penicillium</taxon>
    </lineage>
</organism>
<protein>
    <submittedName>
        <fullName evidence="1">Uncharacterized protein</fullName>
    </submittedName>
</protein>
<comment type="caution">
    <text evidence="1">The sequence shown here is derived from an EMBL/GenBank/DDBJ whole genome shotgun (WGS) entry which is preliminary data.</text>
</comment>
<dbReference type="RefSeq" id="XP_056499288.1">
    <property type="nucleotide sequence ID" value="XM_056645847.1"/>
</dbReference>
<reference evidence="1" key="2">
    <citation type="journal article" date="2023" name="IMA Fungus">
        <title>Comparative genomic study of the Penicillium genus elucidates a diverse pangenome and 15 lateral gene transfer events.</title>
        <authorList>
            <person name="Petersen C."/>
            <person name="Sorensen T."/>
            <person name="Nielsen M.R."/>
            <person name="Sondergaard T.E."/>
            <person name="Sorensen J.L."/>
            <person name="Fitzpatrick D.A."/>
            <person name="Frisvad J.C."/>
            <person name="Nielsen K.L."/>
        </authorList>
    </citation>
    <scope>NUCLEOTIDE SEQUENCE</scope>
    <source>
        <strain evidence="1">IBT 23319</strain>
    </source>
</reference>
<dbReference type="OrthoDB" id="4764735at2759"/>
<evidence type="ECO:0000313" key="2">
    <source>
        <dbReference type="Proteomes" id="UP001147733"/>
    </source>
</evidence>